<dbReference type="FunFam" id="3.30.60.190:FF:000001">
    <property type="entry name" value="box C/D snoRNA protein 1"/>
    <property type="match status" value="1"/>
</dbReference>
<dbReference type="GO" id="GO:0008270">
    <property type="term" value="F:zinc ion binding"/>
    <property type="evidence" value="ECO:0007669"/>
    <property type="project" value="UniProtKB-UniRule"/>
</dbReference>
<proteinExistence type="inferred from homology"/>
<keyword evidence="4" id="KW-0479">Metal-binding</keyword>
<dbReference type="STRING" id="264951.A0A443HQ05"/>
<dbReference type="Proteomes" id="UP000283841">
    <property type="component" value="Unassembled WGS sequence"/>
</dbReference>
<dbReference type="GO" id="GO:0000492">
    <property type="term" value="P:box C/D snoRNP assembly"/>
    <property type="evidence" value="ECO:0007669"/>
    <property type="project" value="TreeGrafter"/>
</dbReference>
<dbReference type="GO" id="GO:0000463">
    <property type="term" value="P:maturation of LSU-rRNA from tricistronic rRNA transcript (SSU-rRNA, 5.8S rRNA, LSU-rRNA)"/>
    <property type="evidence" value="ECO:0007669"/>
    <property type="project" value="TreeGrafter"/>
</dbReference>
<evidence type="ECO:0000256" key="3">
    <source>
        <dbReference type="ARBA" id="ARBA00022553"/>
    </source>
</evidence>
<feature type="region of interest" description="Disordered" evidence="14">
    <location>
        <begin position="370"/>
        <end position="405"/>
    </location>
</feature>
<comment type="subunit">
    <text evidence="10">Interacts with FBL, SNU13, NOP58, NUFIP1, RUVBL1, RUVBL2 and TAF9. Interacts (via HIT-type zinc finger) with the RUVBL1/RUVBL2 complex in the presence of ADP.</text>
</comment>
<dbReference type="SUPFAM" id="SSF144232">
    <property type="entry name" value="HIT/MYND zinc finger-like"/>
    <property type="match status" value="1"/>
</dbReference>
<feature type="compositionally biased region" description="Low complexity" evidence="14">
    <location>
        <begin position="218"/>
        <end position="227"/>
    </location>
</feature>
<dbReference type="PROSITE" id="PS51083">
    <property type="entry name" value="ZF_HIT"/>
    <property type="match status" value="1"/>
</dbReference>
<evidence type="ECO:0000256" key="7">
    <source>
        <dbReference type="ARBA" id="ARBA00022843"/>
    </source>
</evidence>
<evidence type="ECO:0000256" key="12">
    <source>
        <dbReference type="ARBA" id="ARBA00077531"/>
    </source>
</evidence>
<organism evidence="16 17">
    <name type="scientific">Byssochlamys spectabilis</name>
    <name type="common">Paecilomyces variotii</name>
    <dbReference type="NCBI Taxonomy" id="264951"/>
    <lineage>
        <taxon>Eukaryota</taxon>
        <taxon>Fungi</taxon>
        <taxon>Dikarya</taxon>
        <taxon>Ascomycota</taxon>
        <taxon>Pezizomycotina</taxon>
        <taxon>Eurotiomycetes</taxon>
        <taxon>Eurotiomycetidae</taxon>
        <taxon>Eurotiales</taxon>
        <taxon>Thermoascaceae</taxon>
        <taxon>Paecilomyces</taxon>
    </lineage>
</organism>
<accession>A0A443HQ05</accession>
<dbReference type="RefSeq" id="XP_028483509.1">
    <property type="nucleotide sequence ID" value="XM_028627216.1"/>
</dbReference>
<name>A0A443HQ05_BYSSP</name>
<dbReference type="PANTHER" id="PTHR13483">
    <property type="entry name" value="BOX C_D SNORNA PROTEIN 1-RELATED"/>
    <property type="match status" value="1"/>
</dbReference>
<evidence type="ECO:0000313" key="17">
    <source>
        <dbReference type="Proteomes" id="UP000283841"/>
    </source>
</evidence>
<dbReference type="GO" id="GO:0070761">
    <property type="term" value="C:pre-snoRNP complex"/>
    <property type="evidence" value="ECO:0007669"/>
    <property type="project" value="TreeGrafter"/>
</dbReference>
<evidence type="ECO:0000256" key="11">
    <source>
        <dbReference type="ARBA" id="ARBA00068630"/>
    </source>
</evidence>
<dbReference type="EMBL" id="RCNU01000008">
    <property type="protein sequence ID" value="RWQ93864.1"/>
    <property type="molecule type" value="Genomic_DNA"/>
</dbReference>
<evidence type="ECO:0000256" key="10">
    <source>
        <dbReference type="ARBA" id="ARBA00061949"/>
    </source>
</evidence>
<evidence type="ECO:0000256" key="14">
    <source>
        <dbReference type="SAM" id="MobiDB-lite"/>
    </source>
</evidence>
<protein>
    <recommendedName>
        <fullName evidence="11">Box C/D snoRNA protein 1</fullName>
    </recommendedName>
    <alternativeName>
        <fullName evidence="12">Zinc finger HIT domain-containing protein 6</fullName>
    </alternativeName>
</protein>
<keyword evidence="2" id="KW-0690">Ribosome biogenesis</keyword>
<dbReference type="GeneID" id="39596493"/>
<sequence>MSGSAGGEDALLSELCTICHINAPKYRCPRCSIRTCSLPCTRRHKLWSQCSGVRDPAAYLKRHELANPTAFDRDFNFITGIERSLERAEREVERRGVTLPSEEELALNADEEGVGAAPGAGKKRKRETLVKGEAGFLRGAEASGVRVVRAPRGMTRNKENTSRWHLKHKCLSWTVEWVAPDGQRTRRNCSETCTIAEAYDRIYPPPKEEKQTRSAQSTDSTTPTTLTAQEGNPETRRGQEKDEEASHNIDNGDARAPAPPDAETPGIPAAETSQPESGPQDRPQSSSTPAVHRGLYFYLHRPRTATKQTVLIPLRPSNTFTASLRDRVVLEFPTVFVLPQSPQDLSQSRKEKEEEVIDCQYLLEEDYLRIYGPPPEEESKPREESEEEGAVNESTMTGLPDVDEKKVLEVLQQDLAQA</sequence>
<evidence type="ECO:0000256" key="9">
    <source>
        <dbReference type="ARBA" id="ARBA00049654"/>
    </source>
</evidence>
<keyword evidence="3" id="KW-0597">Phosphoprotein</keyword>
<comment type="similarity">
    <text evidence="9">Belongs to the BCD1 family.</text>
</comment>
<dbReference type="VEuPathDB" id="FungiDB:C8Q69DRAFT_307132"/>
<evidence type="ECO:0000259" key="15">
    <source>
        <dbReference type="PROSITE" id="PS51083"/>
    </source>
</evidence>
<keyword evidence="5 13" id="KW-0863">Zinc-finger</keyword>
<dbReference type="InterPro" id="IPR051639">
    <property type="entry name" value="BCD1"/>
</dbReference>
<dbReference type="Pfam" id="PF25790">
    <property type="entry name" value="BCD1"/>
    <property type="match status" value="1"/>
</dbReference>
<dbReference type="Gene3D" id="3.30.60.190">
    <property type="match status" value="1"/>
</dbReference>
<evidence type="ECO:0000256" key="13">
    <source>
        <dbReference type="PROSITE-ProRule" id="PRU00453"/>
    </source>
</evidence>
<evidence type="ECO:0000313" key="16">
    <source>
        <dbReference type="EMBL" id="RWQ93864.1"/>
    </source>
</evidence>
<gene>
    <name evidence="16" type="ORF">C8Q69DRAFT_307132</name>
</gene>
<dbReference type="InterPro" id="IPR007529">
    <property type="entry name" value="Znf_HIT"/>
</dbReference>
<keyword evidence="7" id="KW-0832">Ubl conjugation</keyword>
<dbReference type="AlphaFoldDB" id="A0A443HQ05"/>
<dbReference type="GO" id="GO:0005634">
    <property type="term" value="C:nucleus"/>
    <property type="evidence" value="ECO:0007669"/>
    <property type="project" value="TreeGrafter"/>
</dbReference>
<dbReference type="GO" id="GO:0048254">
    <property type="term" value="P:snoRNA localization"/>
    <property type="evidence" value="ECO:0007669"/>
    <property type="project" value="TreeGrafter"/>
</dbReference>
<evidence type="ECO:0000256" key="6">
    <source>
        <dbReference type="ARBA" id="ARBA00022833"/>
    </source>
</evidence>
<keyword evidence="1" id="KW-1017">Isopeptide bond</keyword>
<comment type="function">
    <text evidence="8">Required for box C/D snoRNAs accumulation involved in snoRNA processing, snoRNA transport to the nucleolus and ribosome biogenesis.</text>
</comment>
<feature type="compositionally biased region" description="Polar residues" evidence="14">
    <location>
        <begin position="271"/>
        <end position="289"/>
    </location>
</feature>
<keyword evidence="17" id="KW-1185">Reference proteome</keyword>
<comment type="caution">
    <text evidence="16">The sequence shown here is derived from an EMBL/GenBank/DDBJ whole genome shotgun (WGS) entry which is preliminary data.</text>
</comment>
<dbReference type="Pfam" id="PF04438">
    <property type="entry name" value="zf-HIT"/>
    <property type="match status" value="1"/>
</dbReference>
<feature type="region of interest" description="Disordered" evidence="14">
    <location>
        <begin position="200"/>
        <end position="289"/>
    </location>
</feature>
<evidence type="ECO:0000256" key="8">
    <source>
        <dbReference type="ARBA" id="ARBA00049598"/>
    </source>
</evidence>
<evidence type="ECO:0000256" key="4">
    <source>
        <dbReference type="ARBA" id="ARBA00022723"/>
    </source>
</evidence>
<feature type="domain" description="HIT-type" evidence="15">
    <location>
        <begin position="16"/>
        <end position="50"/>
    </location>
</feature>
<dbReference type="PANTHER" id="PTHR13483:SF11">
    <property type="entry name" value="ZINC FINGER HIT DOMAIN-CONTAINING PROTEIN 3"/>
    <property type="match status" value="1"/>
</dbReference>
<evidence type="ECO:0000256" key="5">
    <source>
        <dbReference type="ARBA" id="ARBA00022771"/>
    </source>
</evidence>
<evidence type="ECO:0000256" key="2">
    <source>
        <dbReference type="ARBA" id="ARBA00022517"/>
    </source>
</evidence>
<feature type="compositionally biased region" description="Basic and acidic residues" evidence="14">
    <location>
        <begin position="233"/>
        <end position="253"/>
    </location>
</feature>
<keyword evidence="6" id="KW-0862">Zinc</keyword>
<reference evidence="16 17" key="1">
    <citation type="journal article" date="2018" name="Front. Microbiol.">
        <title>Genomic and genetic insights into a cosmopolitan fungus, Paecilomyces variotii (Eurotiales).</title>
        <authorList>
            <person name="Urquhart A.S."/>
            <person name="Mondo S.J."/>
            <person name="Makela M.R."/>
            <person name="Hane J.K."/>
            <person name="Wiebenga A."/>
            <person name="He G."/>
            <person name="Mihaltcheva S."/>
            <person name="Pangilinan J."/>
            <person name="Lipzen A."/>
            <person name="Barry K."/>
            <person name="de Vries R.P."/>
            <person name="Grigoriev I.V."/>
            <person name="Idnurm A."/>
        </authorList>
    </citation>
    <scope>NUCLEOTIDE SEQUENCE [LARGE SCALE GENOMIC DNA]</scope>
    <source>
        <strain evidence="16 17">CBS 101075</strain>
    </source>
</reference>
<dbReference type="CDD" id="cd23023">
    <property type="entry name" value="zf-HIT_BCD1"/>
    <property type="match status" value="1"/>
</dbReference>
<dbReference type="InterPro" id="IPR057721">
    <property type="entry name" value="BCD1_alpha/beta"/>
</dbReference>
<evidence type="ECO:0000256" key="1">
    <source>
        <dbReference type="ARBA" id="ARBA00022499"/>
    </source>
</evidence>